<dbReference type="PANTHER" id="PTHR47966">
    <property type="entry name" value="BETA-SITE APP-CLEAVING ENZYME, ISOFORM A-RELATED"/>
    <property type="match status" value="1"/>
</dbReference>
<evidence type="ECO:0000256" key="2">
    <source>
        <dbReference type="ARBA" id="ARBA00022750"/>
    </source>
</evidence>
<evidence type="ECO:0000313" key="7">
    <source>
        <dbReference type="EMBL" id="THH07701.1"/>
    </source>
</evidence>
<gene>
    <name evidence="7" type="ORF">EW145_g3204</name>
</gene>
<evidence type="ECO:0000313" key="8">
    <source>
        <dbReference type="Proteomes" id="UP000308199"/>
    </source>
</evidence>
<comment type="similarity">
    <text evidence="1 3">Belongs to the peptidase A1 family.</text>
</comment>
<evidence type="ECO:0000256" key="3">
    <source>
        <dbReference type="RuleBase" id="RU000454"/>
    </source>
</evidence>
<sequence length="545" mass="59341">MRLLFLFCLFHAVHAVKIPFEVHTVSSFSGLTSSSTSSSYLERRDPVAIKNVANSIYVSDITLGGRTIPVMLDTGSSDLWVTGQVSNSQDSGKSVTLEYAVGEAAGDILYANLTFGNHSVSNQAFLLVTNTSSFSTNITSQGYSGLIGLGPNSGSSIRNKLNSDDTNRDAVLDRIFQQNQTSRNYITFMLGRANDPGSTVTGQLTISETVPGYENITNQPKLDVVTVPGLTDRDQHWQMYTDVDGIIGPDGQPIVYESIVPKAPKGQLVAIIDSGFTLPQVPRSVSDAIYGRVQGAQWNTDNELWTIPCGQMLNISVKFGGINFPVHPLDTSSSDFGLRDSSGNPICVGTFQPITSAFSLLGEYDLILGMAFLRNIYTLIDLGKFVDGSANDNGDAFIQLLSMTNTAAAHADFVNVRLGGVDTAGQSQYYLLPASEGQSSPESAKEKKQHLEEKVLSRWPYIFLGSFVLFCGIVGLIVWRCCCRRRCAERKKAKALAKKRRMNGLQMNPLKGGDAYYQLDEPTSSIHSLPYSEGHPPSYHSGYRV</sequence>
<dbReference type="PROSITE" id="PS00141">
    <property type="entry name" value="ASP_PROTEASE"/>
    <property type="match status" value="1"/>
</dbReference>
<dbReference type="Pfam" id="PF00026">
    <property type="entry name" value="Asp"/>
    <property type="match status" value="1"/>
</dbReference>
<feature type="chain" id="PRO_5020921317" description="Peptidase A1 domain-containing protein" evidence="5">
    <location>
        <begin position="16"/>
        <end position="545"/>
    </location>
</feature>
<keyword evidence="3" id="KW-0378">Hydrolase</keyword>
<keyword evidence="2 3" id="KW-0064">Aspartyl protease</keyword>
<dbReference type="InterPro" id="IPR001461">
    <property type="entry name" value="Aspartic_peptidase_A1"/>
</dbReference>
<dbReference type="EMBL" id="SGPK01000130">
    <property type="protein sequence ID" value="THH07701.1"/>
    <property type="molecule type" value="Genomic_DNA"/>
</dbReference>
<dbReference type="InterPro" id="IPR034164">
    <property type="entry name" value="Pepsin-like_dom"/>
</dbReference>
<keyword evidence="4" id="KW-1133">Transmembrane helix</keyword>
<feature type="signal peptide" evidence="5">
    <location>
        <begin position="1"/>
        <end position="15"/>
    </location>
</feature>
<keyword evidence="5" id="KW-0732">Signal</keyword>
<dbReference type="PANTHER" id="PTHR47966:SF73">
    <property type="entry name" value="PEPTIDASE A1 DOMAIN-CONTAINING PROTEIN"/>
    <property type="match status" value="1"/>
</dbReference>
<dbReference type="PRINTS" id="PR00792">
    <property type="entry name" value="PEPSIN"/>
</dbReference>
<dbReference type="PROSITE" id="PS51767">
    <property type="entry name" value="PEPTIDASE_A1"/>
    <property type="match status" value="1"/>
</dbReference>
<reference evidence="7 8" key="1">
    <citation type="submission" date="2019-02" db="EMBL/GenBank/DDBJ databases">
        <title>Genome sequencing of the rare red list fungi Phellinidium pouzarii.</title>
        <authorList>
            <person name="Buettner E."/>
            <person name="Kellner H."/>
        </authorList>
    </citation>
    <scope>NUCLEOTIDE SEQUENCE [LARGE SCALE GENOMIC DNA]</scope>
    <source>
        <strain evidence="7 8">DSM 108285</strain>
    </source>
</reference>
<evidence type="ECO:0000256" key="5">
    <source>
        <dbReference type="SAM" id="SignalP"/>
    </source>
</evidence>
<evidence type="ECO:0000256" key="4">
    <source>
        <dbReference type="SAM" id="Phobius"/>
    </source>
</evidence>
<name>A0A4S4L9G9_9AGAM</name>
<proteinExistence type="inferred from homology"/>
<feature type="domain" description="Peptidase A1" evidence="6">
    <location>
        <begin position="57"/>
        <end position="390"/>
    </location>
</feature>
<keyword evidence="4" id="KW-0472">Membrane</keyword>
<keyword evidence="4" id="KW-0812">Transmembrane</keyword>
<protein>
    <recommendedName>
        <fullName evidence="6">Peptidase A1 domain-containing protein</fullName>
    </recommendedName>
</protein>
<evidence type="ECO:0000259" key="6">
    <source>
        <dbReference type="PROSITE" id="PS51767"/>
    </source>
</evidence>
<keyword evidence="8" id="KW-1185">Reference proteome</keyword>
<dbReference type="InterPro" id="IPR021109">
    <property type="entry name" value="Peptidase_aspartic_dom_sf"/>
</dbReference>
<dbReference type="InterPro" id="IPR033121">
    <property type="entry name" value="PEPTIDASE_A1"/>
</dbReference>
<dbReference type="GO" id="GO:0006508">
    <property type="term" value="P:proteolysis"/>
    <property type="evidence" value="ECO:0007669"/>
    <property type="project" value="UniProtKB-KW"/>
</dbReference>
<dbReference type="Proteomes" id="UP000308199">
    <property type="component" value="Unassembled WGS sequence"/>
</dbReference>
<dbReference type="CDD" id="cd05471">
    <property type="entry name" value="pepsin_like"/>
    <property type="match status" value="1"/>
</dbReference>
<dbReference type="AlphaFoldDB" id="A0A4S4L9G9"/>
<accession>A0A4S4L9G9</accession>
<dbReference type="SUPFAM" id="SSF50630">
    <property type="entry name" value="Acid proteases"/>
    <property type="match status" value="1"/>
</dbReference>
<evidence type="ECO:0000256" key="1">
    <source>
        <dbReference type="ARBA" id="ARBA00007447"/>
    </source>
</evidence>
<dbReference type="InterPro" id="IPR001969">
    <property type="entry name" value="Aspartic_peptidase_AS"/>
</dbReference>
<organism evidence="7 8">
    <name type="scientific">Phellinidium pouzarii</name>
    <dbReference type="NCBI Taxonomy" id="167371"/>
    <lineage>
        <taxon>Eukaryota</taxon>
        <taxon>Fungi</taxon>
        <taxon>Dikarya</taxon>
        <taxon>Basidiomycota</taxon>
        <taxon>Agaricomycotina</taxon>
        <taxon>Agaricomycetes</taxon>
        <taxon>Hymenochaetales</taxon>
        <taxon>Hymenochaetaceae</taxon>
        <taxon>Phellinidium</taxon>
    </lineage>
</organism>
<dbReference type="OrthoDB" id="15189at2759"/>
<dbReference type="Gene3D" id="2.40.70.10">
    <property type="entry name" value="Acid Proteases"/>
    <property type="match status" value="2"/>
</dbReference>
<feature type="transmembrane region" description="Helical" evidence="4">
    <location>
        <begin position="459"/>
        <end position="482"/>
    </location>
</feature>
<keyword evidence="3" id="KW-0645">Protease</keyword>
<dbReference type="GO" id="GO:0004190">
    <property type="term" value="F:aspartic-type endopeptidase activity"/>
    <property type="evidence" value="ECO:0007669"/>
    <property type="project" value="UniProtKB-KW"/>
</dbReference>
<comment type="caution">
    <text evidence="7">The sequence shown here is derived from an EMBL/GenBank/DDBJ whole genome shotgun (WGS) entry which is preliminary data.</text>
</comment>